<reference evidence="1" key="1">
    <citation type="submission" date="2023-08" db="EMBL/GenBank/DDBJ databases">
        <title>Pelteobagrus vachellii genome.</title>
        <authorList>
            <person name="Liu H."/>
        </authorList>
    </citation>
    <scope>NUCLEOTIDE SEQUENCE</scope>
    <source>
        <strain evidence="1">PRFRI_2022a</strain>
        <tissue evidence="1">Muscle</tissue>
    </source>
</reference>
<name>A0AA88NXQ3_TACVA</name>
<proteinExistence type="predicted"/>
<sequence>MDNPRGSRENVNSHLWDEWSVGRNGLDGLSARPSCCEVRRTYRDSSHRCVNFGPGSVWIQNRKCAELSVTAVMTHFIGAASERR</sequence>
<comment type="caution">
    <text evidence="1">The sequence shown here is derived from an EMBL/GenBank/DDBJ whole genome shotgun (WGS) entry which is preliminary data.</text>
</comment>
<gene>
    <name evidence="1" type="ORF">Q7C36_000517</name>
</gene>
<keyword evidence="2" id="KW-1185">Reference proteome</keyword>
<evidence type="ECO:0000313" key="2">
    <source>
        <dbReference type="Proteomes" id="UP001187315"/>
    </source>
</evidence>
<dbReference type="AlphaFoldDB" id="A0AA88NXQ3"/>
<accession>A0AA88NXQ3</accession>
<organism evidence="1 2">
    <name type="scientific">Tachysurus vachellii</name>
    <name type="common">Darkbarbel catfish</name>
    <name type="synonym">Pelteobagrus vachellii</name>
    <dbReference type="NCBI Taxonomy" id="175792"/>
    <lineage>
        <taxon>Eukaryota</taxon>
        <taxon>Metazoa</taxon>
        <taxon>Chordata</taxon>
        <taxon>Craniata</taxon>
        <taxon>Vertebrata</taxon>
        <taxon>Euteleostomi</taxon>
        <taxon>Actinopterygii</taxon>
        <taxon>Neopterygii</taxon>
        <taxon>Teleostei</taxon>
        <taxon>Ostariophysi</taxon>
        <taxon>Siluriformes</taxon>
        <taxon>Bagridae</taxon>
        <taxon>Tachysurus</taxon>
    </lineage>
</organism>
<protein>
    <submittedName>
        <fullName evidence="1">Uncharacterized protein</fullName>
    </submittedName>
</protein>
<evidence type="ECO:0000313" key="1">
    <source>
        <dbReference type="EMBL" id="KAK2868646.1"/>
    </source>
</evidence>
<dbReference type="EMBL" id="JAVHJS010000001">
    <property type="protein sequence ID" value="KAK2868646.1"/>
    <property type="molecule type" value="Genomic_DNA"/>
</dbReference>
<dbReference type="Proteomes" id="UP001187315">
    <property type="component" value="Unassembled WGS sequence"/>
</dbReference>